<keyword evidence="2" id="KW-1185">Reference proteome</keyword>
<evidence type="ECO:0000313" key="1">
    <source>
        <dbReference type="EMBL" id="ATY70230.1"/>
    </source>
</evidence>
<dbReference type="KEGG" id="vg:41701387"/>
<dbReference type="GeneID" id="41701387"/>
<accession>A0A2H4T2W7</accession>
<proteinExistence type="predicted"/>
<dbReference type="RefSeq" id="YP_009553394.1">
    <property type="nucleotide sequence ID" value="NC_040789.1"/>
</dbReference>
<name>A0A2H4T2W7_9VIRU</name>
<dbReference type="Proteomes" id="UP000289333">
    <property type="component" value="Segment"/>
</dbReference>
<dbReference type="OrthoDB" id="11496at10239"/>
<reference evidence="1" key="1">
    <citation type="journal article" date="2021" name="Virus">
        <title>The discovery, distribution and diversity of DNA viruses associated with Drosophila melanogaster in Europe.</title>
        <authorList>
            <person name="Wallace M.A."/>
            <person name="Coffman K.A."/>
            <person name="Gilbert C."/>
            <person name="Ravindran S."/>
            <person name="Albery G.F."/>
            <person name="Abbott J."/>
            <person name="Argyridou E."/>
            <person name="Bellosta P."/>
            <person name="Betancourt A.J."/>
            <person name="Colinet H."/>
            <person name="Eric K."/>
            <person name="Glaser-Schmitt A."/>
            <person name="Grath S."/>
            <person name="Jelic M."/>
            <person name="Kankare M."/>
            <person name="Kozeretska I."/>
            <person name="Loeschcke V."/>
            <person name="Montchamp-Moreau C."/>
            <person name="Ometto L."/>
            <person name="Onder B.S."/>
            <person name="Orengo D.J."/>
            <person name="Parsch J."/>
            <person name="Pascual M."/>
            <person name="Patenkovic A."/>
            <person name="Puerma E."/>
            <person name="Ritchie M.G."/>
            <person name="Rota-Stabelli O."/>
            <person name="Schou M.F."/>
            <person name="Serga S.V."/>
            <person name="Stamenkovic-Radak M."/>
            <person name="Tanaskovic M."/>
            <person name="Veselinovic M.S."/>
            <person name="Vieira J."/>
            <person name="Vieira C.P."/>
            <person name="Kapun M."/>
            <person name="Flatt T."/>
            <person name="Gonzalez J."/>
            <person name="Staubach F."/>
            <person name="Obbard D.J."/>
        </authorList>
    </citation>
    <scope>NUCLEOTIDE SEQUENCE</scope>
    <source>
        <strain evidence="1">DrosEU28 Tomelloso 2015</strain>
    </source>
</reference>
<dbReference type="EMBL" id="KY457233">
    <property type="protein sequence ID" value="ATY70230.1"/>
    <property type="molecule type" value="Genomic_DNA"/>
</dbReference>
<evidence type="ECO:0000313" key="2">
    <source>
        <dbReference type="Proteomes" id="UP000289333"/>
    </source>
</evidence>
<organism evidence="1">
    <name type="scientific">Tomelloso virus</name>
    <dbReference type="NCBI Taxonomy" id="2053981"/>
    <lineage>
        <taxon>Viruses</taxon>
        <taxon>Viruses incertae sedis</taxon>
        <taxon>Naldaviricetes</taxon>
        <taxon>Lefavirales</taxon>
        <taxon>Nudiviridae</taxon>
        <taxon>Alphanudivirus</taxon>
        <taxon>Alphanudivirus alterdromelanogasteris</taxon>
    </lineage>
</organism>
<sequence>MASTFSCQPKTNNEPNKICIFQGVGSCDNRDHVSHLICNAHAAMFGLVNRLVSYHDGENNTWTKIVTYALSTSNINIPLFLDSKNNILMSEINAFAINVCNNYPNFKVNDLASRIACLMGLNMSSIQDICKKSWFDDYDSALIIRNNTGQMQYFKDLPQMHKCLFYFINASNIKNPKSNVESYLISNLSLTRNDSSDTYSFLIPNKQNMLKYNGKPDCAATPLVLDGIRIVSDYIGDRSFRPLAGNSNAIC</sequence>
<protein>
    <submittedName>
        <fullName evidence="1">OrNV vp39-like protein</fullName>
    </submittedName>
</protein>